<keyword evidence="3 7" id="KW-0812">Transmembrane</keyword>
<evidence type="ECO:0000256" key="3">
    <source>
        <dbReference type="ARBA" id="ARBA00022692"/>
    </source>
</evidence>
<sequence>MKDRENTGTDEVDENIEMTTSDEVIESVGTADSDDIVESVDTADSDDIVESVDTADTADTADSADSGDIVESVDTADSDEFTESNDIADPDNLEGSIEVSESNEFAEVGESQIAETIALDANGDPILIHEAEIPRMSEEELEKIEQYVINIRLGESRKNVRVKEFLSDPKGALYRYPYYAMFFSGPLALLFLALGLSMTWGTPAIDHVILFSVWLFIIPPAITYHRKHKFIGKVEEYMPNFLRDIAEMSRAGLTLPAALGTVAKGEYGAMTGEIKKMDGSVSWGISFEETIEYFAKRMNTPLISRSVALITQASRAGGRVSFVLEAAARDASELKVLEKERRGNMAVYVVISYIAFFVFIFVILMLSTRFVPVMFEASQAVAGSSAGGSFIGSFDPDNFIRVLYHASVIQGFMSGLVAGQLGESRISAGLKHSFILTFIAWVSFLIL</sequence>
<proteinExistence type="predicted"/>
<feature type="transmembrane region" description="Helical" evidence="7">
    <location>
        <begin position="176"/>
        <end position="198"/>
    </location>
</feature>
<evidence type="ECO:0000313" key="9">
    <source>
        <dbReference type="EMBL" id="MEL4304840.1"/>
    </source>
</evidence>
<evidence type="ECO:0000259" key="8">
    <source>
        <dbReference type="Pfam" id="PF00482"/>
    </source>
</evidence>
<dbReference type="InterPro" id="IPR042094">
    <property type="entry name" value="T2SS_GspF_sf"/>
</dbReference>
<protein>
    <submittedName>
        <fullName evidence="9">Type II secretion system F family protein</fullName>
    </submittedName>
</protein>
<feature type="region of interest" description="Disordered" evidence="6">
    <location>
        <begin position="1"/>
        <end position="94"/>
    </location>
</feature>
<evidence type="ECO:0000256" key="5">
    <source>
        <dbReference type="ARBA" id="ARBA00023136"/>
    </source>
</evidence>
<dbReference type="RefSeq" id="WP_342126540.1">
    <property type="nucleotide sequence ID" value="NZ_JBCAUS010000002.1"/>
</dbReference>
<keyword evidence="5 7" id="KW-0472">Membrane</keyword>
<gene>
    <name evidence="9" type="ORF">WOA13_03160</name>
</gene>
<accession>A0ABU9KTH4</accession>
<evidence type="ECO:0000256" key="2">
    <source>
        <dbReference type="ARBA" id="ARBA00022475"/>
    </source>
</evidence>
<feature type="domain" description="Type II secretion system protein GspF" evidence="8">
    <location>
        <begin position="241"/>
        <end position="366"/>
    </location>
</feature>
<reference evidence="9 10" key="1">
    <citation type="submission" date="2024-04" db="EMBL/GenBank/DDBJ databases">
        <title>Methanococcoides sp. LMO-2.</title>
        <authorList>
            <person name="Liang L."/>
        </authorList>
    </citation>
    <scope>NUCLEOTIDE SEQUENCE [LARGE SCALE GENOMIC DNA]</scope>
    <source>
        <strain evidence="9 10">LMO-2</strain>
    </source>
</reference>
<dbReference type="Proteomes" id="UP001396646">
    <property type="component" value="Unassembled WGS sequence"/>
</dbReference>
<evidence type="ECO:0000256" key="7">
    <source>
        <dbReference type="SAM" id="Phobius"/>
    </source>
</evidence>
<keyword evidence="4 7" id="KW-1133">Transmembrane helix</keyword>
<dbReference type="InterPro" id="IPR018076">
    <property type="entry name" value="T2SS_GspF_dom"/>
</dbReference>
<evidence type="ECO:0000256" key="4">
    <source>
        <dbReference type="ARBA" id="ARBA00022989"/>
    </source>
</evidence>
<dbReference type="PANTHER" id="PTHR35402:SF1">
    <property type="entry name" value="TYPE II SECRETION SYSTEM PROTEIN GSPF DOMAIN-CONTAINING PROTEIN"/>
    <property type="match status" value="1"/>
</dbReference>
<keyword evidence="10" id="KW-1185">Reference proteome</keyword>
<comment type="caution">
    <text evidence="9">The sequence shown here is derived from an EMBL/GenBank/DDBJ whole genome shotgun (WGS) entry which is preliminary data.</text>
</comment>
<evidence type="ECO:0000313" key="10">
    <source>
        <dbReference type="Proteomes" id="UP001396646"/>
    </source>
</evidence>
<dbReference type="Gene3D" id="1.20.81.30">
    <property type="entry name" value="Type II secretion system (T2SS), domain F"/>
    <property type="match status" value="1"/>
</dbReference>
<evidence type="ECO:0000256" key="6">
    <source>
        <dbReference type="SAM" id="MobiDB-lite"/>
    </source>
</evidence>
<feature type="compositionally biased region" description="Acidic residues" evidence="6">
    <location>
        <begin position="74"/>
        <end position="92"/>
    </location>
</feature>
<feature type="transmembrane region" description="Helical" evidence="7">
    <location>
        <begin position="345"/>
        <end position="366"/>
    </location>
</feature>
<evidence type="ECO:0000256" key="1">
    <source>
        <dbReference type="ARBA" id="ARBA00004651"/>
    </source>
</evidence>
<keyword evidence="2" id="KW-1003">Cell membrane</keyword>
<feature type="compositionally biased region" description="Acidic residues" evidence="6">
    <location>
        <begin position="32"/>
        <end position="50"/>
    </location>
</feature>
<name>A0ABU9KTH4_9EURY</name>
<comment type="subcellular location">
    <subcellularLocation>
        <location evidence="1">Cell membrane</location>
        <topology evidence="1">Multi-pass membrane protein</topology>
    </subcellularLocation>
</comment>
<dbReference type="PANTHER" id="PTHR35402">
    <property type="entry name" value="INTEGRAL MEMBRANE PROTEIN-RELATED"/>
    <property type="match status" value="1"/>
</dbReference>
<dbReference type="InterPro" id="IPR056569">
    <property type="entry name" value="ArlJ-like"/>
</dbReference>
<feature type="compositionally biased region" description="Low complexity" evidence="6">
    <location>
        <begin position="54"/>
        <end position="66"/>
    </location>
</feature>
<organism evidence="9 10">
    <name type="scientific">Methanococcoides cohabitans</name>
    <dbReference type="NCBI Taxonomy" id="3136559"/>
    <lineage>
        <taxon>Archaea</taxon>
        <taxon>Methanobacteriati</taxon>
        <taxon>Methanobacteriota</taxon>
        <taxon>Stenosarchaea group</taxon>
        <taxon>Methanomicrobia</taxon>
        <taxon>Methanosarcinales</taxon>
        <taxon>Methanosarcinaceae</taxon>
        <taxon>Methanococcoides</taxon>
    </lineage>
</organism>
<dbReference type="EMBL" id="JBCAUS010000002">
    <property type="protein sequence ID" value="MEL4304840.1"/>
    <property type="molecule type" value="Genomic_DNA"/>
</dbReference>
<feature type="transmembrane region" description="Helical" evidence="7">
    <location>
        <begin position="204"/>
        <end position="224"/>
    </location>
</feature>
<dbReference type="Pfam" id="PF00482">
    <property type="entry name" value="T2SSF"/>
    <property type="match status" value="1"/>
</dbReference>